<feature type="compositionally biased region" description="Polar residues" evidence="1">
    <location>
        <begin position="8"/>
        <end position="22"/>
    </location>
</feature>
<dbReference type="EMBL" id="CAWUHB010000100">
    <property type="protein sequence ID" value="CAK7235517.1"/>
    <property type="molecule type" value="Genomic_DNA"/>
</dbReference>
<feature type="domain" description="DUF7924" evidence="2">
    <location>
        <begin position="255"/>
        <end position="366"/>
    </location>
</feature>
<organism evidence="3 4">
    <name type="scientific">Sporothrix curviconia</name>
    <dbReference type="NCBI Taxonomy" id="1260050"/>
    <lineage>
        <taxon>Eukaryota</taxon>
        <taxon>Fungi</taxon>
        <taxon>Dikarya</taxon>
        <taxon>Ascomycota</taxon>
        <taxon>Pezizomycotina</taxon>
        <taxon>Sordariomycetes</taxon>
        <taxon>Sordariomycetidae</taxon>
        <taxon>Ophiostomatales</taxon>
        <taxon>Ophiostomataceae</taxon>
        <taxon>Sporothrix</taxon>
    </lineage>
</organism>
<dbReference type="PANTHER" id="PTHR42470:SF1">
    <property type="entry name" value="VAST DOMAIN-CONTAINING PROTEIN"/>
    <property type="match status" value="1"/>
</dbReference>
<dbReference type="Pfam" id="PF25545">
    <property type="entry name" value="DUF7924"/>
    <property type="match status" value="1"/>
</dbReference>
<feature type="compositionally biased region" description="Basic and acidic residues" evidence="1">
    <location>
        <begin position="112"/>
        <end position="128"/>
    </location>
</feature>
<evidence type="ECO:0000256" key="1">
    <source>
        <dbReference type="SAM" id="MobiDB-lite"/>
    </source>
</evidence>
<reference evidence="3 4" key="1">
    <citation type="submission" date="2024-01" db="EMBL/GenBank/DDBJ databases">
        <authorList>
            <person name="Allen C."/>
            <person name="Tagirdzhanova G."/>
        </authorList>
    </citation>
    <scope>NUCLEOTIDE SEQUENCE [LARGE SCALE GENOMIC DNA]</scope>
</reference>
<protein>
    <recommendedName>
        <fullName evidence="2">DUF7924 domain-containing protein</fullName>
    </recommendedName>
</protein>
<proteinExistence type="predicted"/>
<name>A0ABP0CVB8_9PEZI</name>
<evidence type="ECO:0000313" key="4">
    <source>
        <dbReference type="Proteomes" id="UP001642405"/>
    </source>
</evidence>
<sequence>MSHAGGDRQSNQSQWDANSVASAAQACMRLPPVRRPESSVGTAPPVFDPFHGHDLDHGLDHGQSSSRHGGQGLRFDTSARASEYGSSGGAPLPPSSSSLSPFSSRDPPFRLQDPRWEEPYPDQPRHGFGEPPSLPQGPPDLWDREVLRLNNIYMRSRREPLPEHIQRLVTMVKQRRSSSDQPIARANIESDPLYEEVVEGTVAFSVEDYYRKDLFALPTSANNPLRAYGHIPMHRRAVPFTDAIDELGDPVMPIITPVPSLMFGYNSGKAFPERHLQLRLSKMQRDVAGTEAAVTMLLPFLVVEFRGGDGDMREAANQCMSGAASCVNMVDKINRLVLDNHRQGDGKAPITESAAFSVATTGDESRLMIRNIIDWGKAERLQAIQRALAFLFEKLDKVPAPLGPGAGTQYPAQLPGAARDEVAGQFGRLALRGR</sequence>
<feature type="region of interest" description="Disordered" evidence="1">
    <location>
        <begin position="1"/>
        <end position="141"/>
    </location>
</feature>
<keyword evidence="4" id="KW-1185">Reference proteome</keyword>
<comment type="caution">
    <text evidence="3">The sequence shown here is derived from an EMBL/GenBank/DDBJ whole genome shotgun (WGS) entry which is preliminary data.</text>
</comment>
<dbReference type="Proteomes" id="UP001642405">
    <property type="component" value="Unassembled WGS sequence"/>
</dbReference>
<dbReference type="InterPro" id="IPR057684">
    <property type="entry name" value="DUF7924"/>
</dbReference>
<evidence type="ECO:0000313" key="3">
    <source>
        <dbReference type="EMBL" id="CAK7235517.1"/>
    </source>
</evidence>
<feature type="compositionally biased region" description="Basic and acidic residues" evidence="1">
    <location>
        <begin position="50"/>
        <end position="60"/>
    </location>
</feature>
<gene>
    <name evidence="3" type="ORF">SCUCBS95973_009294</name>
</gene>
<accession>A0ABP0CVB8</accession>
<feature type="compositionally biased region" description="Low complexity" evidence="1">
    <location>
        <begin position="95"/>
        <end position="110"/>
    </location>
</feature>
<dbReference type="PANTHER" id="PTHR42470">
    <property type="entry name" value="VAST DOMAIN-CONTAINING PROTEIN"/>
    <property type="match status" value="1"/>
</dbReference>
<evidence type="ECO:0000259" key="2">
    <source>
        <dbReference type="Pfam" id="PF25545"/>
    </source>
</evidence>